<reference evidence="2" key="1">
    <citation type="journal article" date="2017" name="Nat. Ecol. Evol.">
        <title>Genome expansion and lineage-specific genetic innovations in the forest pathogenic fungi Armillaria.</title>
        <authorList>
            <person name="Sipos G."/>
            <person name="Prasanna A.N."/>
            <person name="Walter M.C."/>
            <person name="O'Connor E."/>
            <person name="Balint B."/>
            <person name="Krizsan K."/>
            <person name="Kiss B."/>
            <person name="Hess J."/>
            <person name="Varga T."/>
            <person name="Slot J."/>
            <person name="Riley R."/>
            <person name="Boka B."/>
            <person name="Rigling D."/>
            <person name="Barry K."/>
            <person name="Lee J."/>
            <person name="Mihaltcheva S."/>
            <person name="LaButti K."/>
            <person name="Lipzen A."/>
            <person name="Waldron R."/>
            <person name="Moloney N.M."/>
            <person name="Sperisen C."/>
            <person name="Kredics L."/>
            <person name="Vagvoelgyi C."/>
            <person name="Patrignani A."/>
            <person name="Fitzpatrick D."/>
            <person name="Nagy I."/>
            <person name="Doyle S."/>
            <person name="Anderson J.B."/>
            <person name="Grigoriev I.V."/>
            <person name="Gueldener U."/>
            <person name="Muensterkoetter M."/>
            <person name="Nagy L.G."/>
        </authorList>
    </citation>
    <scope>NUCLEOTIDE SEQUENCE [LARGE SCALE GENOMIC DNA]</scope>
    <source>
        <strain evidence="2">C18/9</strain>
    </source>
</reference>
<dbReference type="EMBL" id="FUEG01000026">
    <property type="protein sequence ID" value="SJL14969.1"/>
    <property type="molecule type" value="Genomic_DNA"/>
</dbReference>
<name>A0A284S1U7_ARMOS</name>
<proteinExistence type="predicted"/>
<sequence length="57" mass="6462">MDLKRNDGQRFCGTKTGLREMPEIVNREGCSCTRKADVFDTLLRLSQQAKNQSTAQD</sequence>
<dbReference type="AlphaFoldDB" id="A0A284S1U7"/>
<evidence type="ECO:0000313" key="1">
    <source>
        <dbReference type="EMBL" id="SJL14969.1"/>
    </source>
</evidence>
<evidence type="ECO:0000313" key="2">
    <source>
        <dbReference type="Proteomes" id="UP000219338"/>
    </source>
</evidence>
<protein>
    <submittedName>
        <fullName evidence="1">Uncharacterized protein</fullName>
    </submittedName>
</protein>
<gene>
    <name evidence="1" type="ORF">ARMOST_18446</name>
</gene>
<keyword evidence="2" id="KW-1185">Reference proteome</keyword>
<organism evidence="1 2">
    <name type="scientific">Armillaria ostoyae</name>
    <name type="common">Armillaria root rot fungus</name>
    <dbReference type="NCBI Taxonomy" id="47428"/>
    <lineage>
        <taxon>Eukaryota</taxon>
        <taxon>Fungi</taxon>
        <taxon>Dikarya</taxon>
        <taxon>Basidiomycota</taxon>
        <taxon>Agaricomycotina</taxon>
        <taxon>Agaricomycetes</taxon>
        <taxon>Agaricomycetidae</taxon>
        <taxon>Agaricales</taxon>
        <taxon>Marasmiineae</taxon>
        <taxon>Physalacriaceae</taxon>
        <taxon>Armillaria</taxon>
    </lineage>
</organism>
<dbReference type="Proteomes" id="UP000219338">
    <property type="component" value="Unassembled WGS sequence"/>
</dbReference>
<accession>A0A284S1U7</accession>